<accession>A0A8J3ZKX2</accession>
<dbReference type="AlphaFoldDB" id="A0A8J3ZKX2"/>
<proteinExistence type="predicted"/>
<evidence type="ECO:0000313" key="2">
    <source>
        <dbReference type="Proteomes" id="UP000635606"/>
    </source>
</evidence>
<dbReference type="Gene3D" id="6.20.20.10">
    <property type="match status" value="1"/>
</dbReference>
<dbReference type="SUPFAM" id="SSF57938">
    <property type="entry name" value="DnaJ/Hsp40 cysteine-rich domain"/>
    <property type="match status" value="1"/>
</dbReference>
<reference evidence="1" key="1">
    <citation type="submission" date="2021-01" db="EMBL/GenBank/DDBJ databases">
        <title>Whole genome shotgun sequence of Virgisporangium ochraceum NBRC 16418.</title>
        <authorList>
            <person name="Komaki H."/>
            <person name="Tamura T."/>
        </authorList>
    </citation>
    <scope>NUCLEOTIDE SEQUENCE</scope>
    <source>
        <strain evidence="1">NBRC 16418</strain>
    </source>
</reference>
<dbReference type="Proteomes" id="UP000635606">
    <property type="component" value="Unassembled WGS sequence"/>
</dbReference>
<evidence type="ECO:0000313" key="1">
    <source>
        <dbReference type="EMBL" id="GIJ65641.1"/>
    </source>
</evidence>
<name>A0A8J3ZKX2_9ACTN</name>
<sequence>MGKHTKSDNAPSQFMTCPMCSGSRRRDGKTCTWCHGNGKVRSR</sequence>
<gene>
    <name evidence="1" type="ORF">Voc01_005580</name>
</gene>
<protein>
    <submittedName>
        <fullName evidence="1">Uncharacterized protein</fullName>
    </submittedName>
</protein>
<organism evidence="1 2">
    <name type="scientific">Virgisporangium ochraceum</name>
    <dbReference type="NCBI Taxonomy" id="65505"/>
    <lineage>
        <taxon>Bacteria</taxon>
        <taxon>Bacillati</taxon>
        <taxon>Actinomycetota</taxon>
        <taxon>Actinomycetes</taxon>
        <taxon>Micromonosporales</taxon>
        <taxon>Micromonosporaceae</taxon>
        <taxon>Virgisporangium</taxon>
    </lineage>
</organism>
<keyword evidence="2" id="KW-1185">Reference proteome</keyword>
<dbReference type="EMBL" id="BOPH01000007">
    <property type="protein sequence ID" value="GIJ65641.1"/>
    <property type="molecule type" value="Genomic_DNA"/>
</dbReference>
<dbReference type="InterPro" id="IPR036410">
    <property type="entry name" value="HSP_DnaJ_Cys-rich_dom_sf"/>
</dbReference>
<dbReference type="RefSeq" id="WP_275423681.1">
    <property type="nucleotide sequence ID" value="NZ_BOPH01000007.1"/>
</dbReference>
<comment type="caution">
    <text evidence="1">The sequence shown here is derived from an EMBL/GenBank/DDBJ whole genome shotgun (WGS) entry which is preliminary data.</text>
</comment>